<dbReference type="PANTHER" id="PTHR12992">
    <property type="entry name" value="NUDIX HYDROLASE"/>
    <property type="match status" value="1"/>
</dbReference>
<reference evidence="2" key="5">
    <citation type="journal article" date="2021" name="G3 (Bethesda)">
        <title>Aegilops tauschii genome assembly Aet v5.0 features greater sequence contiguity and improved annotation.</title>
        <authorList>
            <person name="Wang L."/>
            <person name="Zhu T."/>
            <person name="Rodriguez J.C."/>
            <person name="Deal K.R."/>
            <person name="Dubcovsky J."/>
            <person name="McGuire P.E."/>
            <person name="Lux T."/>
            <person name="Spannagl M."/>
            <person name="Mayer K.F.X."/>
            <person name="Baldrich P."/>
            <person name="Meyers B.C."/>
            <person name="Huo N."/>
            <person name="Gu Y.Q."/>
            <person name="Zhou H."/>
            <person name="Devos K.M."/>
            <person name="Bennetzen J.L."/>
            <person name="Unver T."/>
            <person name="Budak H."/>
            <person name="Gulick P.J."/>
            <person name="Galiba G."/>
            <person name="Kalapos B."/>
            <person name="Nelson D.R."/>
            <person name="Li P."/>
            <person name="You F.M."/>
            <person name="Luo M.C."/>
            <person name="Dvorak J."/>
        </authorList>
    </citation>
    <scope>NUCLEOTIDE SEQUENCE [LARGE SCALE GENOMIC DNA]</scope>
    <source>
        <strain evidence="2">cv. AL8/78</strain>
    </source>
</reference>
<dbReference type="PANTHER" id="PTHR12992:SF9">
    <property type="entry name" value="OS05G0209400 PROTEIN"/>
    <property type="match status" value="1"/>
</dbReference>
<dbReference type="Pfam" id="PF00293">
    <property type="entry name" value="NUDIX"/>
    <property type="match status" value="1"/>
</dbReference>
<dbReference type="AlphaFoldDB" id="A0A453E6W1"/>
<dbReference type="GO" id="GO:0010945">
    <property type="term" value="F:coenzyme A diphosphatase activity"/>
    <property type="evidence" value="ECO:0007669"/>
    <property type="project" value="InterPro"/>
</dbReference>
<dbReference type="EnsemblPlants" id="AET3Gv20242200.2">
    <property type="protein sequence ID" value="AET3Gv20242200.2"/>
    <property type="gene ID" value="AET3Gv20242200"/>
</dbReference>
<protein>
    <recommendedName>
        <fullName evidence="1">Nudix hydrolase domain-containing protein</fullName>
    </recommendedName>
</protein>
<sequence>MVCIFEDTRGDPRVLLTKRASTLSSHSGEVSLPGGKVDQGDVDVKATALREAEEEIGLDPALVSVVTVLEPFLSKVNKSCAGMIWNCNSRHLLLAFTYEFSRFAYTLITQYSNSEMKLFEVT</sequence>
<reference evidence="3" key="1">
    <citation type="journal article" date="2014" name="Science">
        <title>Ancient hybridizations among the ancestral genomes of bread wheat.</title>
        <authorList>
            <consortium name="International Wheat Genome Sequencing Consortium,"/>
            <person name="Marcussen T."/>
            <person name="Sandve S.R."/>
            <person name="Heier L."/>
            <person name="Spannagl M."/>
            <person name="Pfeifer M."/>
            <person name="Jakobsen K.S."/>
            <person name="Wulff B.B."/>
            <person name="Steuernagel B."/>
            <person name="Mayer K.F."/>
            <person name="Olsen O.A."/>
        </authorList>
    </citation>
    <scope>NUCLEOTIDE SEQUENCE [LARGE SCALE GENOMIC DNA]</scope>
    <source>
        <strain evidence="3">cv. AL8/78</strain>
    </source>
</reference>
<reference evidence="2" key="4">
    <citation type="submission" date="2019-03" db="UniProtKB">
        <authorList>
            <consortium name="EnsemblPlants"/>
        </authorList>
    </citation>
    <scope>IDENTIFICATION</scope>
</reference>
<dbReference type="InterPro" id="IPR015797">
    <property type="entry name" value="NUDIX_hydrolase-like_dom_sf"/>
</dbReference>
<proteinExistence type="predicted"/>
<dbReference type="GO" id="GO:0015938">
    <property type="term" value="P:coenzyme A catabolic process"/>
    <property type="evidence" value="ECO:0007669"/>
    <property type="project" value="TreeGrafter"/>
</dbReference>
<keyword evidence="3" id="KW-1185">Reference proteome</keyword>
<organism evidence="2 3">
    <name type="scientific">Aegilops tauschii subsp. strangulata</name>
    <name type="common">Goatgrass</name>
    <dbReference type="NCBI Taxonomy" id="200361"/>
    <lineage>
        <taxon>Eukaryota</taxon>
        <taxon>Viridiplantae</taxon>
        <taxon>Streptophyta</taxon>
        <taxon>Embryophyta</taxon>
        <taxon>Tracheophyta</taxon>
        <taxon>Spermatophyta</taxon>
        <taxon>Magnoliopsida</taxon>
        <taxon>Liliopsida</taxon>
        <taxon>Poales</taxon>
        <taxon>Poaceae</taxon>
        <taxon>BOP clade</taxon>
        <taxon>Pooideae</taxon>
        <taxon>Triticodae</taxon>
        <taxon>Triticeae</taxon>
        <taxon>Triticinae</taxon>
        <taxon>Aegilops</taxon>
    </lineage>
</organism>
<dbReference type="Proteomes" id="UP000015105">
    <property type="component" value="Chromosome 3D"/>
</dbReference>
<dbReference type="Gene3D" id="3.90.79.10">
    <property type="entry name" value="Nucleoside Triphosphate Pyrophosphohydrolase"/>
    <property type="match status" value="1"/>
</dbReference>
<evidence type="ECO:0000313" key="3">
    <source>
        <dbReference type="Proteomes" id="UP000015105"/>
    </source>
</evidence>
<dbReference type="SUPFAM" id="SSF55811">
    <property type="entry name" value="Nudix"/>
    <property type="match status" value="1"/>
</dbReference>
<evidence type="ECO:0000259" key="1">
    <source>
        <dbReference type="PROSITE" id="PS51462"/>
    </source>
</evidence>
<accession>A0A453E6W1</accession>
<name>A0A453E6W1_AEGTS</name>
<dbReference type="InterPro" id="IPR045121">
    <property type="entry name" value="CoAse"/>
</dbReference>
<dbReference type="Gramene" id="AET3Gv20242200.2">
    <property type="protein sequence ID" value="AET3Gv20242200.2"/>
    <property type="gene ID" value="AET3Gv20242200"/>
</dbReference>
<dbReference type="CDD" id="cd03426">
    <property type="entry name" value="NUDIX_CoAse_Nudt7"/>
    <property type="match status" value="1"/>
</dbReference>
<reference evidence="3" key="2">
    <citation type="journal article" date="2017" name="Nat. Plants">
        <title>The Aegilops tauschii genome reveals multiple impacts of transposons.</title>
        <authorList>
            <person name="Zhao G."/>
            <person name="Zou C."/>
            <person name="Li K."/>
            <person name="Wang K."/>
            <person name="Li T."/>
            <person name="Gao L."/>
            <person name="Zhang X."/>
            <person name="Wang H."/>
            <person name="Yang Z."/>
            <person name="Liu X."/>
            <person name="Jiang W."/>
            <person name="Mao L."/>
            <person name="Kong X."/>
            <person name="Jiao Y."/>
            <person name="Jia J."/>
        </authorList>
    </citation>
    <scope>NUCLEOTIDE SEQUENCE [LARGE SCALE GENOMIC DNA]</scope>
    <source>
        <strain evidence="3">cv. AL8/78</strain>
    </source>
</reference>
<dbReference type="PROSITE" id="PS51462">
    <property type="entry name" value="NUDIX"/>
    <property type="match status" value="1"/>
</dbReference>
<dbReference type="InterPro" id="IPR000086">
    <property type="entry name" value="NUDIX_hydrolase_dom"/>
</dbReference>
<reference evidence="2" key="3">
    <citation type="journal article" date="2017" name="Nature">
        <title>Genome sequence of the progenitor of the wheat D genome Aegilops tauschii.</title>
        <authorList>
            <person name="Luo M.C."/>
            <person name="Gu Y.Q."/>
            <person name="Puiu D."/>
            <person name="Wang H."/>
            <person name="Twardziok S.O."/>
            <person name="Deal K.R."/>
            <person name="Huo N."/>
            <person name="Zhu T."/>
            <person name="Wang L."/>
            <person name="Wang Y."/>
            <person name="McGuire P.E."/>
            <person name="Liu S."/>
            <person name="Long H."/>
            <person name="Ramasamy R.K."/>
            <person name="Rodriguez J.C."/>
            <person name="Van S.L."/>
            <person name="Yuan L."/>
            <person name="Wang Z."/>
            <person name="Xia Z."/>
            <person name="Xiao L."/>
            <person name="Anderson O.D."/>
            <person name="Ouyang S."/>
            <person name="Liang Y."/>
            <person name="Zimin A.V."/>
            <person name="Pertea G."/>
            <person name="Qi P."/>
            <person name="Bennetzen J.L."/>
            <person name="Dai X."/>
            <person name="Dawson M.W."/>
            <person name="Muller H.G."/>
            <person name="Kugler K."/>
            <person name="Rivarola-Duarte L."/>
            <person name="Spannagl M."/>
            <person name="Mayer K.F.X."/>
            <person name="Lu F.H."/>
            <person name="Bevan M.W."/>
            <person name="Leroy P."/>
            <person name="Li P."/>
            <person name="You F.M."/>
            <person name="Sun Q."/>
            <person name="Liu Z."/>
            <person name="Lyons E."/>
            <person name="Wicker T."/>
            <person name="Salzberg S.L."/>
            <person name="Devos K.M."/>
            <person name="Dvorak J."/>
        </authorList>
    </citation>
    <scope>NUCLEOTIDE SEQUENCE [LARGE SCALE GENOMIC DNA]</scope>
    <source>
        <strain evidence="2">cv. AL8/78</strain>
    </source>
</reference>
<evidence type="ECO:0000313" key="2">
    <source>
        <dbReference type="EnsemblPlants" id="AET3Gv20242200.2"/>
    </source>
</evidence>
<feature type="domain" description="Nudix hydrolase" evidence="1">
    <location>
        <begin position="1"/>
        <end position="122"/>
    </location>
</feature>